<keyword evidence="3" id="KW-0648">Protein biosynthesis</keyword>
<name>A0ABS0NAR1_9NEIS</name>
<dbReference type="Pfam" id="PF02486">
    <property type="entry name" value="Rep_trans"/>
    <property type="match status" value="1"/>
</dbReference>
<accession>A0ABS0NAR1</accession>
<dbReference type="Proteomes" id="UP000768471">
    <property type="component" value="Unassembled WGS sequence"/>
</dbReference>
<gene>
    <name evidence="3" type="ORF">H9Q10_06825</name>
</gene>
<reference evidence="3 4" key="1">
    <citation type="submission" date="2020-09" db="EMBL/GenBank/DDBJ databases">
        <title>Eikenella S3660 sp. nov., isolated from a throat swab.</title>
        <authorList>
            <person name="Buhl M."/>
        </authorList>
    </citation>
    <scope>NUCLEOTIDE SEQUENCE [LARGE SCALE GENOMIC DNA]</scope>
    <source>
        <strain evidence="3 4">S3360</strain>
    </source>
</reference>
<feature type="compositionally biased region" description="Basic and acidic residues" evidence="1">
    <location>
        <begin position="50"/>
        <end position="59"/>
    </location>
</feature>
<organism evidence="3 4">
    <name type="scientific">Eikenella glucosivorans</name>
    <dbReference type="NCBI Taxonomy" id="2766967"/>
    <lineage>
        <taxon>Bacteria</taxon>
        <taxon>Pseudomonadati</taxon>
        <taxon>Pseudomonadota</taxon>
        <taxon>Betaproteobacteria</taxon>
        <taxon>Neisseriales</taxon>
        <taxon>Neisseriaceae</taxon>
        <taxon>Eikenella</taxon>
    </lineage>
</organism>
<evidence type="ECO:0000256" key="1">
    <source>
        <dbReference type="SAM" id="MobiDB-lite"/>
    </source>
</evidence>
<protein>
    <submittedName>
        <fullName evidence="3">Replication initiation factor domain-containing protein</fullName>
    </submittedName>
</protein>
<proteinExistence type="predicted"/>
<keyword evidence="4" id="KW-1185">Reference proteome</keyword>
<evidence type="ECO:0000313" key="4">
    <source>
        <dbReference type="Proteomes" id="UP000768471"/>
    </source>
</evidence>
<keyword evidence="3" id="KW-0396">Initiation factor</keyword>
<feature type="compositionally biased region" description="Polar residues" evidence="1">
    <location>
        <begin position="1"/>
        <end position="13"/>
    </location>
</feature>
<sequence>MSEIHQTNHQTVANLPETAETACGRPVPGAGAAGHGTGLPQAAPASNTGGRKEGSEAEKPVSEIYEHIVMVNGKAKSLPLRRGVGTAAFIDTLSFTVAESVFLRPDQLGTEEELAQAVSAELAEIMGYGLSYQKNGMNGYAVSWHMGSEAVNYGYVAFGGRNQKETVLIHFTGHGLIAALDGWERRLYDWMQHKAPYARITRADLSHDFLNGEYSVDQLYADWQNGGFTARTTTPQCQLLGADWQQPGLNRGRSVVIGSMKNGSRVLVGYEKGKEQGDPNSPWVRVEFRLRNRDIVIDHEVLINPGEFLTGAYPAFEQLFARYNHVPEKCEIIKKQQEIGFEHVVKYARMQCSPAIAMLKHFGFDNDEIIDVLFNPQADLPKRLTPEAFDCRFLQERERFFHLHQRMPLSEIEIIEKLGASLEPKPLPRLRHRSLQEYLLLKQQKQMNALFGQVADEDYRHRTYEEWAYDRYATPYSILNPVFTTRPKGN</sequence>
<dbReference type="EMBL" id="JACSGR010000005">
    <property type="protein sequence ID" value="MBH5329381.1"/>
    <property type="molecule type" value="Genomic_DNA"/>
</dbReference>
<dbReference type="GO" id="GO:0003743">
    <property type="term" value="F:translation initiation factor activity"/>
    <property type="evidence" value="ECO:0007669"/>
    <property type="project" value="UniProtKB-KW"/>
</dbReference>
<comment type="caution">
    <text evidence="3">The sequence shown here is derived from an EMBL/GenBank/DDBJ whole genome shotgun (WGS) entry which is preliminary data.</text>
</comment>
<evidence type="ECO:0000259" key="2">
    <source>
        <dbReference type="Pfam" id="PF02486"/>
    </source>
</evidence>
<dbReference type="RefSeq" id="WP_197903224.1">
    <property type="nucleotide sequence ID" value="NZ_JACSGR010000005.1"/>
</dbReference>
<feature type="domain" description="Replication initiation protein-like C-terminal" evidence="2">
    <location>
        <begin position="199"/>
        <end position="368"/>
    </location>
</feature>
<evidence type="ECO:0000313" key="3">
    <source>
        <dbReference type="EMBL" id="MBH5329381.1"/>
    </source>
</evidence>
<feature type="region of interest" description="Disordered" evidence="1">
    <location>
        <begin position="1"/>
        <end position="59"/>
    </location>
</feature>
<dbReference type="InterPro" id="IPR003491">
    <property type="entry name" value="REP-like_C"/>
</dbReference>